<dbReference type="Gene3D" id="1.20.58.70">
    <property type="match status" value="1"/>
</dbReference>
<evidence type="ECO:0000256" key="9">
    <source>
        <dbReference type="ARBA" id="ARBA00023136"/>
    </source>
</evidence>
<dbReference type="OrthoDB" id="10255013at2759"/>
<protein>
    <recommendedName>
        <fullName evidence="12">t-SNARE coiled-coil homology domain-containing protein</fullName>
    </recommendedName>
</protein>
<dbReference type="SUPFAM" id="SSF47661">
    <property type="entry name" value="t-snare proteins"/>
    <property type="match status" value="1"/>
</dbReference>
<keyword evidence="8" id="KW-0175">Coiled coil</keyword>
<comment type="subcellular location">
    <subcellularLocation>
        <location evidence="1">Endomembrane system</location>
        <topology evidence="1">Peripheral membrane protein</topology>
    </subcellularLocation>
    <subcellularLocation>
        <location evidence="2">Membrane</location>
        <topology evidence="2">Single-pass type IV membrane protein</topology>
    </subcellularLocation>
</comment>
<sequence>MTRDRLAALRAARGDLANDTTDGEVSIRLEESPSFMESFFNEVTHIQESLDHLSSQIEELKKISAAIASPLSENVDENLEALMSSIKKSATKIKTKLKDIENTMESIEGQDKSSALYRIRFTQHAALSKRFADIMHQYNNAQIEYREKCKQVIKAQLEVTGNLTTDEELEEMLETKDPEIFTQRILTDTKAAKQTLADITARHADIIKLEKSIKELHDLFMDMAVLVDSQGEMIDRIEHQVTETKNYVAKANEETAKAVIYHKKARRKKTLIYICLVIVLIVIITVVTLSLLN</sequence>
<feature type="transmembrane region" description="Helical" evidence="11">
    <location>
        <begin position="271"/>
        <end position="292"/>
    </location>
</feature>
<evidence type="ECO:0000259" key="12">
    <source>
        <dbReference type="PROSITE" id="PS50192"/>
    </source>
</evidence>
<dbReference type="GO" id="GO:0031201">
    <property type="term" value="C:SNARE complex"/>
    <property type="evidence" value="ECO:0007669"/>
    <property type="project" value="TreeGrafter"/>
</dbReference>
<dbReference type="PANTHER" id="PTHR19957:SF307">
    <property type="entry name" value="PROTEIN SSO1-RELATED"/>
    <property type="match status" value="1"/>
</dbReference>
<dbReference type="GO" id="GO:0012505">
    <property type="term" value="C:endomembrane system"/>
    <property type="evidence" value="ECO:0007669"/>
    <property type="project" value="UniProtKB-SubCell"/>
</dbReference>
<reference evidence="14" key="1">
    <citation type="submission" date="2011-08" db="EMBL/GenBank/DDBJ databases">
        <authorList>
            <person name="Rombauts S."/>
        </authorList>
    </citation>
    <scope>NUCLEOTIDE SEQUENCE</scope>
    <source>
        <strain evidence="14">London</strain>
    </source>
</reference>
<keyword evidence="6" id="KW-0532">Neurotransmitter transport</keyword>
<dbReference type="CDD" id="cd00179">
    <property type="entry name" value="SynN"/>
    <property type="match status" value="1"/>
</dbReference>
<dbReference type="InterPro" id="IPR000727">
    <property type="entry name" value="T_SNARE_dom"/>
</dbReference>
<evidence type="ECO:0000313" key="13">
    <source>
        <dbReference type="EnsemblMetazoa" id="tetur20g02310.1"/>
    </source>
</evidence>
<dbReference type="InterPro" id="IPR006012">
    <property type="entry name" value="Syntaxin/epimorphin_CS"/>
</dbReference>
<dbReference type="PROSITE" id="PS00914">
    <property type="entry name" value="SYNTAXIN"/>
    <property type="match status" value="1"/>
</dbReference>
<feature type="domain" description="T-SNARE coiled-coil homology" evidence="12">
    <location>
        <begin position="196"/>
        <end position="258"/>
    </location>
</feature>
<evidence type="ECO:0000256" key="1">
    <source>
        <dbReference type="ARBA" id="ARBA00004184"/>
    </source>
</evidence>
<evidence type="ECO:0000256" key="10">
    <source>
        <dbReference type="RuleBase" id="RU003858"/>
    </source>
</evidence>
<dbReference type="Gene3D" id="1.20.5.110">
    <property type="match status" value="1"/>
</dbReference>
<dbReference type="GO" id="GO:0006886">
    <property type="term" value="P:intracellular protein transport"/>
    <property type="evidence" value="ECO:0007669"/>
    <property type="project" value="InterPro"/>
</dbReference>
<dbReference type="AlphaFoldDB" id="T1KT88"/>
<dbReference type="InterPro" id="IPR006011">
    <property type="entry name" value="Syntaxin_N"/>
</dbReference>
<keyword evidence="14" id="KW-1185">Reference proteome</keyword>
<dbReference type="CDD" id="cd15848">
    <property type="entry name" value="SNARE_syntaxin1-like"/>
    <property type="match status" value="1"/>
</dbReference>
<dbReference type="Pfam" id="PF00804">
    <property type="entry name" value="Syntaxin"/>
    <property type="match status" value="1"/>
</dbReference>
<name>T1KT88_TETUR</name>
<evidence type="ECO:0000256" key="7">
    <source>
        <dbReference type="ARBA" id="ARBA00022989"/>
    </source>
</evidence>
<keyword evidence="9 11" id="KW-0472">Membrane</keyword>
<dbReference type="eggNOG" id="KOG0810">
    <property type="taxonomic scope" value="Eukaryota"/>
</dbReference>
<dbReference type="Proteomes" id="UP000015104">
    <property type="component" value="Unassembled WGS sequence"/>
</dbReference>
<dbReference type="FunFam" id="1.20.58.70:FF:000011">
    <property type="entry name" value="Syntaxin 4"/>
    <property type="match status" value="1"/>
</dbReference>
<keyword evidence="7 11" id="KW-1133">Transmembrane helix</keyword>
<evidence type="ECO:0000256" key="8">
    <source>
        <dbReference type="ARBA" id="ARBA00023054"/>
    </source>
</evidence>
<dbReference type="FunFam" id="1.20.5.110:FF:000022">
    <property type="entry name" value="Syntaxin 19"/>
    <property type="match status" value="1"/>
</dbReference>
<dbReference type="InterPro" id="IPR045242">
    <property type="entry name" value="Syntaxin"/>
</dbReference>
<reference evidence="13" key="2">
    <citation type="submission" date="2015-06" db="UniProtKB">
        <authorList>
            <consortium name="EnsemblMetazoa"/>
        </authorList>
    </citation>
    <scope>IDENTIFICATION</scope>
</reference>
<dbReference type="Pfam" id="PF05739">
    <property type="entry name" value="SNARE"/>
    <property type="match status" value="1"/>
</dbReference>
<evidence type="ECO:0000313" key="14">
    <source>
        <dbReference type="Proteomes" id="UP000015104"/>
    </source>
</evidence>
<dbReference type="GO" id="GO:0005484">
    <property type="term" value="F:SNAP receptor activity"/>
    <property type="evidence" value="ECO:0007669"/>
    <property type="project" value="InterPro"/>
</dbReference>
<dbReference type="KEGG" id="tut:107367012"/>
<accession>T1KT88</accession>
<keyword evidence="5 11" id="KW-0812">Transmembrane</keyword>
<evidence type="ECO:0000256" key="3">
    <source>
        <dbReference type="ARBA" id="ARBA00009063"/>
    </source>
</evidence>
<dbReference type="PROSITE" id="PS50192">
    <property type="entry name" value="T_SNARE"/>
    <property type="match status" value="1"/>
</dbReference>
<dbReference type="HOGENOM" id="CLU_042423_2_2_1"/>
<organism evidence="13 14">
    <name type="scientific">Tetranychus urticae</name>
    <name type="common">Two-spotted spider mite</name>
    <dbReference type="NCBI Taxonomy" id="32264"/>
    <lineage>
        <taxon>Eukaryota</taxon>
        <taxon>Metazoa</taxon>
        <taxon>Ecdysozoa</taxon>
        <taxon>Arthropoda</taxon>
        <taxon>Chelicerata</taxon>
        <taxon>Arachnida</taxon>
        <taxon>Acari</taxon>
        <taxon>Acariformes</taxon>
        <taxon>Trombidiformes</taxon>
        <taxon>Prostigmata</taxon>
        <taxon>Eleutherengona</taxon>
        <taxon>Raphignathae</taxon>
        <taxon>Tetranychoidea</taxon>
        <taxon>Tetranychidae</taxon>
        <taxon>Tetranychus</taxon>
    </lineage>
</organism>
<dbReference type="EMBL" id="CAEY01000519">
    <property type="status" value="NOT_ANNOTATED_CDS"/>
    <property type="molecule type" value="Genomic_DNA"/>
</dbReference>
<evidence type="ECO:0000256" key="11">
    <source>
        <dbReference type="SAM" id="Phobius"/>
    </source>
</evidence>
<dbReference type="PANTHER" id="PTHR19957">
    <property type="entry name" value="SYNTAXIN"/>
    <property type="match status" value="1"/>
</dbReference>
<evidence type="ECO:0000256" key="2">
    <source>
        <dbReference type="ARBA" id="ARBA00004211"/>
    </source>
</evidence>
<proteinExistence type="inferred from homology"/>
<evidence type="ECO:0000256" key="5">
    <source>
        <dbReference type="ARBA" id="ARBA00022692"/>
    </source>
</evidence>
<evidence type="ECO:0000256" key="6">
    <source>
        <dbReference type="ARBA" id="ARBA00022775"/>
    </source>
</evidence>
<dbReference type="OMA" id="MIAILVW"/>
<keyword evidence="4" id="KW-0813">Transport</keyword>
<dbReference type="GO" id="GO:0006887">
    <property type="term" value="P:exocytosis"/>
    <property type="evidence" value="ECO:0007669"/>
    <property type="project" value="TreeGrafter"/>
</dbReference>
<dbReference type="EnsemblMetazoa" id="tetur20g02310.1">
    <property type="protein sequence ID" value="tetur20g02310.1"/>
    <property type="gene ID" value="tetur20g02310"/>
</dbReference>
<comment type="similarity">
    <text evidence="3 10">Belongs to the syntaxin family.</text>
</comment>
<dbReference type="STRING" id="32264.T1KT88"/>
<dbReference type="SMART" id="SM00503">
    <property type="entry name" value="SynN"/>
    <property type="match status" value="1"/>
</dbReference>
<dbReference type="SMART" id="SM00397">
    <property type="entry name" value="t_SNARE"/>
    <property type="match status" value="1"/>
</dbReference>
<dbReference type="InterPro" id="IPR010989">
    <property type="entry name" value="SNARE"/>
</dbReference>
<dbReference type="GO" id="GO:0006836">
    <property type="term" value="P:neurotransmitter transport"/>
    <property type="evidence" value="ECO:0007669"/>
    <property type="project" value="UniProtKB-KW"/>
</dbReference>
<dbReference type="GO" id="GO:0000149">
    <property type="term" value="F:SNARE binding"/>
    <property type="evidence" value="ECO:0007669"/>
    <property type="project" value="TreeGrafter"/>
</dbReference>
<dbReference type="GO" id="GO:0006906">
    <property type="term" value="P:vesicle fusion"/>
    <property type="evidence" value="ECO:0007669"/>
    <property type="project" value="TreeGrafter"/>
</dbReference>
<dbReference type="GO" id="GO:0048278">
    <property type="term" value="P:vesicle docking"/>
    <property type="evidence" value="ECO:0007669"/>
    <property type="project" value="TreeGrafter"/>
</dbReference>
<evidence type="ECO:0000256" key="4">
    <source>
        <dbReference type="ARBA" id="ARBA00022448"/>
    </source>
</evidence>
<gene>
    <name evidence="13" type="primary">107367012</name>
</gene>
<dbReference type="GO" id="GO:0005886">
    <property type="term" value="C:plasma membrane"/>
    <property type="evidence" value="ECO:0007669"/>
    <property type="project" value="TreeGrafter"/>
</dbReference>